<keyword evidence="1" id="KW-0812">Transmembrane</keyword>
<dbReference type="Proteomes" id="UP000501602">
    <property type="component" value="Chromosome"/>
</dbReference>
<accession>A0A6H1UH40</accession>
<keyword evidence="3" id="KW-1185">Reference proteome</keyword>
<organism evidence="2 3">
    <name type="scientific">Ferrimonas lipolytica</name>
    <dbReference type="NCBI Taxonomy" id="2724191"/>
    <lineage>
        <taxon>Bacteria</taxon>
        <taxon>Pseudomonadati</taxon>
        <taxon>Pseudomonadota</taxon>
        <taxon>Gammaproteobacteria</taxon>
        <taxon>Alteromonadales</taxon>
        <taxon>Ferrimonadaceae</taxon>
        <taxon>Ferrimonas</taxon>
    </lineage>
</organism>
<feature type="transmembrane region" description="Helical" evidence="1">
    <location>
        <begin position="97"/>
        <end position="116"/>
    </location>
</feature>
<sequence length="403" mass="45630">MLNIDDPKVIDRTPALLRLAFRPFFLLAAVWACIAIPLWLLAWYHPEFSPFAQKFWSNVVPLWWHPHEMLFGFAMAVVAGFLLTASQNWTNQPGIKGGQLGLVVGLWAMARLTLMLPWDLPIWLPASFDCAFLLAVAVKLTVVMLKVRQWRNMVFPVLLFVAAAINLLSYWTLANHNLSLSLQIWQAMIWWLALIITVMGGRVIPFFTAARLKLTKREPITWIEWTTPSLLALMLVNSLVPFLPYVAKVIVLTVAGVLQLVRLARWYPLKTVKIPLLWSLHLGYLFLPISLLAMAYYANNPLLERQLLHLFAIGTMAGVCLSMISRVSLGHTGRNIYQGPNMAPAFLMLAVAAIVRTILPLEQPADSYTWHWLAAALWCGAFGMFVWHYTKILARPRLDGRPG</sequence>
<dbReference type="InterPro" id="IPR010266">
    <property type="entry name" value="NnrS"/>
</dbReference>
<keyword evidence="1" id="KW-1133">Transmembrane helix</keyword>
<feature type="transmembrane region" description="Helical" evidence="1">
    <location>
        <begin position="310"/>
        <end position="329"/>
    </location>
</feature>
<feature type="transmembrane region" description="Helical" evidence="1">
    <location>
        <begin position="371"/>
        <end position="389"/>
    </location>
</feature>
<feature type="transmembrane region" description="Helical" evidence="1">
    <location>
        <begin position="21"/>
        <end position="44"/>
    </location>
</feature>
<dbReference type="Pfam" id="PF05940">
    <property type="entry name" value="NnrS"/>
    <property type="match status" value="1"/>
</dbReference>
<reference evidence="2 3" key="1">
    <citation type="submission" date="2020-04" db="EMBL/GenBank/DDBJ databases">
        <title>Ferrimonas sp. S7 isolated from sea water.</title>
        <authorList>
            <person name="Bae S.S."/>
            <person name="Baek K."/>
        </authorList>
    </citation>
    <scope>NUCLEOTIDE SEQUENCE [LARGE SCALE GENOMIC DNA]</scope>
    <source>
        <strain evidence="2 3">S7</strain>
    </source>
</reference>
<proteinExistence type="predicted"/>
<feature type="transmembrane region" description="Helical" evidence="1">
    <location>
        <begin position="276"/>
        <end position="298"/>
    </location>
</feature>
<feature type="transmembrane region" description="Helical" evidence="1">
    <location>
        <begin position="188"/>
        <end position="210"/>
    </location>
</feature>
<dbReference type="EMBL" id="CP051180">
    <property type="protein sequence ID" value="QIZ78425.1"/>
    <property type="molecule type" value="Genomic_DNA"/>
</dbReference>
<evidence type="ECO:0000313" key="2">
    <source>
        <dbReference type="EMBL" id="QIZ78425.1"/>
    </source>
</evidence>
<protein>
    <submittedName>
        <fullName evidence="2">NnrS family protein</fullName>
    </submittedName>
</protein>
<feature type="transmembrane region" description="Helical" evidence="1">
    <location>
        <begin position="222"/>
        <end position="239"/>
    </location>
</feature>
<feature type="transmembrane region" description="Helical" evidence="1">
    <location>
        <begin position="64"/>
        <end position="85"/>
    </location>
</feature>
<gene>
    <name evidence="2" type="ORF">HER31_16855</name>
</gene>
<feature type="transmembrane region" description="Helical" evidence="1">
    <location>
        <begin position="122"/>
        <end position="142"/>
    </location>
</feature>
<dbReference type="AlphaFoldDB" id="A0A6H1UH40"/>
<keyword evidence="1" id="KW-0472">Membrane</keyword>
<feature type="transmembrane region" description="Helical" evidence="1">
    <location>
        <begin position="341"/>
        <end position="359"/>
    </location>
</feature>
<dbReference type="RefSeq" id="WP_168662381.1">
    <property type="nucleotide sequence ID" value="NZ_CP051180.1"/>
</dbReference>
<feature type="transmembrane region" description="Helical" evidence="1">
    <location>
        <begin position="245"/>
        <end position="264"/>
    </location>
</feature>
<evidence type="ECO:0000313" key="3">
    <source>
        <dbReference type="Proteomes" id="UP000501602"/>
    </source>
</evidence>
<evidence type="ECO:0000256" key="1">
    <source>
        <dbReference type="SAM" id="Phobius"/>
    </source>
</evidence>
<name>A0A6H1UH40_9GAMM</name>
<dbReference type="KEGG" id="fes:HER31_16855"/>
<feature type="transmembrane region" description="Helical" evidence="1">
    <location>
        <begin position="154"/>
        <end position="173"/>
    </location>
</feature>